<dbReference type="AlphaFoldDB" id="A0A5J4KPL9"/>
<feature type="compositionally biased region" description="Low complexity" evidence="1">
    <location>
        <begin position="268"/>
        <end position="281"/>
    </location>
</feature>
<dbReference type="RefSeq" id="WP_151756926.1">
    <property type="nucleotide sequence ID" value="NZ_BKZW01000001.1"/>
</dbReference>
<reference evidence="2 3" key="1">
    <citation type="submission" date="2019-10" db="EMBL/GenBank/DDBJ databases">
        <title>Dictyobacter vulcani sp. nov., within the class Ktedonobacteria, isolated from soil of volcanic Mt. Zao.</title>
        <authorList>
            <person name="Zheng Y."/>
            <person name="Wang C.M."/>
            <person name="Sakai Y."/>
            <person name="Abe K."/>
            <person name="Yokota A."/>
            <person name="Yabe S."/>
        </authorList>
    </citation>
    <scope>NUCLEOTIDE SEQUENCE [LARGE SCALE GENOMIC DNA]</scope>
    <source>
        <strain evidence="2 3">W12</strain>
    </source>
</reference>
<feature type="region of interest" description="Disordered" evidence="1">
    <location>
        <begin position="260"/>
        <end position="288"/>
    </location>
</feature>
<sequence length="288" mass="31720">MNIWDSVHRSLEKASHEAGRIARIQRTRLQITQLGRQISDQERELVAKVMDLYSTGLLSQNELQSPCQELFQAHQQLTQAQQELQTLHNQNPTTIPPEVGATYPIQTPDGEIHPTQYAPPLPYEQPYMSPTIPVTPSSQETQPVTVQENQFATLLPPPPPGIDPLTIHAPGAIIDTMDAPRIQDEPADIHRADDSNRKDEIATSLLPQHCPACDSPAESESLYCHNCGTALQQPMVDQLPTIRGTSPSTAFEQLRADALQAGSEENEIMSNESSSPSIDTPSSEKDRG</sequence>
<comment type="caution">
    <text evidence="2">The sequence shown here is derived from an EMBL/GenBank/DDBJ whole genome shotgun (WGS) entry which is preliminary data.</text>
</comment>
<gene>
    <name evidence="2" type="ORF">KDW_32840</name>
</gene>
<evidence type="ECO:0000256" key="1">
    <source>
        <dbReference type="SAM" id="MobiDB-lite"/>
    </source>
</evidence>
<dbReference type="Proteomes" id="UP000326912">
    <property type="component" value="Unassembled WGS sequence"/>
</dbReference>
<proteinExistence type="predicted"/>
<protein>
    <submittedName>
        <fullName evidence="2">Uncharacterized protein</fullName>
    </submittedName>
</protein>
<dbReference type="EMBL" id="BKZW01000001">
    <property type="protein sequence ID" value="GER89122.1"/>
    <property type="molecule type" value="Genomic_DNA"/>
</dbReference>
<evidence type="ECO:0000313" key="3">
    <source>
        <dbReference type="Proteomes" id="UP000326912"/>
    </source>
</evidence>
<evidence type="ECO:0000313" key="2">
    <source>
        <dbReference type="EMBL" id="GER89122.1"/>
    </source>
</evidence>
<organism evidence="2 3">
    <name type="scientific">Dictyobacter vulcani</name>
    <dbReference type="NCBI Taxonomy" id="2607529"/>
    <lineage>
        <taxon>Bacteria</taxon>
        <taxon>Bacillati</taxon>
        <taxon>Chloroflexota</taxon>
        <taxon>Ktedonobacteria</taxon>
        <taxon>Ktedonobacterales</taxon>
        <taxon>Dictyobacteraceae</taxon>
        <taxon>Dictyobacter</taxon>
    </lineage>
</organism>
<accession>A0A5J4KPL9</accession>
<name>A0A5J4KPL9_9CHLR</name>
<keyword evidence="3" id="KW-1185">Reference proteome</keyword>